<proteinExistence type="predicted"/>
<dbReference type="EMBL" id="QUNO01000017">
    <property type="protein sequence ID" value="REH35742.1"/>
    <property type="molecule type" value="Genomic_DNA"/>
</dbReference>
<sequence>MVEDFLAEHRDAAFGPHAIGTALGRSSGAVANALARLTERGVAVQVSERPRRYSAAAAE</sequence>
<dbReference type="OrthoDB" id="3623544at2"/>
<accession>A0A3E0H093</accession>
<evidence type="ECO:0000313" key="1">
    <source>
        <dbReference type="EMBL" id="REH35742.1"/>
    </source>
</evidence>
<dbReference type="RefSeq" id="WP_147328817.1">
    <property type="nucleotide sequence ID" value="NZ_CP144375.1"/>
</dbReference>
<dbReference type="Proteomes" id="UP000256269">
    <property type="component" value="Unassembled WGS sequence"/>
</dbReference>
<evidence type="ECO:0000313" key="2">
    <source>
        <dbReference type="Proteomes" id="UP000256269"/>
    </source>
</evidence>
<gene>
    <name evidence="1" type="ORF">BCF44_117130</name>
</gene>
<reference evidence="1 2" key="1">
    <citation type="submission" date="2018-08" db="EMBL/GenBank/DDBJ databases">
        <title>Genomic Encyclopedia of Archaeal and Bacterial Type Strains, Phase II (KMG-II): from individual species to whole genera.</title>
        <authorList>
            <person name="Goeker M."/>
        </authorList>
    </citation>
    <scope>NUCLEOTIDE SEQUENCE [LARGE SCALE GENOMIC DNA]</scope>
    <source>
        <strain evidence="1 2">DSM 45791</strain>
    </source>
</reference>
<comment type="caution">
    <text evidence="1">The sequence shown here is derived from an EMBL/GenBank/DDBJ whole genome shotgun (WGS) entry which is preliminary data.</text>
</comment>
<keyword evidence="2" id="KW-1185">Reference proteome</keyword>
<dbReference type="AlphaFoldDB" id="A0A3E0H093"/>
<organism evidence="1 2">
    <name type="scientific">Kutzneria buriramensis</name>
    <dbReference type="NCBI Taxonomy" id="1045776"/>
    <lineage>
        <taxon>Bacteria</taxon>
        <taxon>Bacillati</taxon>
        <taxon>Actinomycetota</taxon>
        <taxon>Actinomycetes</taxon>
        <taxon>Pseudonocardiales</taxon>
        <taxon>Pseudonocardiaceae</taxon>
        <taxon>Kutzneria</taxon>
    </lineage>
</organism>
<protein>
    <submittedName>
        <fullName evidence="1">Uncharacterized protein</fullName>
    </submittedName>
</protein>
<name>A0A3E0H093_9PSEU</name>